<evidence type="ECO:0000313" key="7">
    <source>
        <dbReference type="EMBL" id="KAK4515587.1"/>
    </source>
</evidence>
<proteinExistence type="predicted"/>
<dbReference type="GO" id="GO:0005524">
    <property type="term" value="F:ATP binding"/>
    <property type="evidence" value="ECO:0007669"/>
    <property type="project" value="UniProtKB-UniRule"/>
</dbReference>
<evidence type="ECO:0000256" key="4">
    <source>
        <dbReference type="PROSITE-ProRule" id="PRU10141"/>
    </source>
</evidence>
<dbReference type="PROSITE" id="PS50011">
    <property type="entry name" value="PROTEIN_KINASE_DOM"/>
    <property type="match status" value="1"/>
</dbReference>
<evidence type="ECO:0000256" key="1">
    <source>
        <dbReference type="ARBA" id="ARBA00012513"/>
    </source>
</evidence>
<dbReference type="EMBL" id="JASEJX010000014">
    <property type="protein sequence ID" value="KAK4515587.1"/>
    <property type="molecule type" value="Genomic_DNA"/>
</dbReference>
<feature type="compositionally biased region" description="Low complexity" evidence="5">
    <location>
        <begin position="494"/>
        <end position="505"/>
    </location>
</feature>
<feature type="compositionally biased region" description="Polar residues" evidence="5">
    <location>
        <begin position="392"/>
        <end position="405"/>
    </location>
</feature>
<sequence>MEYPSKDVIVGGQWLVLSKIGEGSFGEVFKVKDIDSNRFYAIKRESLELECPQLHHESVMYDVLAGGPCIPTCHWYGPHDGFDCIVIDLLGSSLKDLQTTVRDIPLDIVIDLGCQLISCLEHMHDRGIVYRDIKPENFLFPASCILGDNIEMNWPSYATNDPENSPPPSPPSCRTVLNNWGKQTSLYAVDFGLATWWRNPKTKKPYPECKKPIKFKTGTARYASLNVHRGRTHSRRDDMESLGYLLLDLLLAGELPWSGVTARSSKVGWDRLKEIKEEILLEDMCLGLPHGIMDFIDYTRRLRFNDRPDYDYLRRLLRGCNEAGPFSKLVTPHPYSRMIPSPPKYQHQQQKQQQQKHIPQQHHSQQPRQKKYHTRERSNESYKRPSRHVSYKSKSPSNHTNSIGDQQDDVFVMDDLMKELAPISTTPSPPLHTHQGYQRKRYDKSNTNQHRNNYRYHSSSSQHQHYYKYGQHAQQKRHQNRHHVGWNSHKHSPQQQQQQQQQQDQWEGHDPHYSVKNNLQTP</sequence>
<evidence type="ECO:0000259" key="6">
    <source>
        <dbReference type="PROSITE" id="PS50011"/>
    </source>
</evidence>
<evidence type="ECO:0000256" key="3">
    <source>
        <dbReference type="ARBA" id="ARBA00022840"/>
    </source>
</evidence>
<dbReference type="InterPro" id="IPR008271">
    <property type="entry name" value="Ser/Thr_kinase_AS"/>
</dbReference>
<dbReference type="GO" id="GO:0004674">
    <property type="term" value="F:protein serine/threonine kinase activity"/>
    <property type="evidence" value="ECO:0007669"/>
    <property type="project" value="UniProtKB-EC"/>
</dbReference>
<feature type="region of interest" description="Disordered" evidence="5">
    <location>
        <begin position="421"/>
        <end position="522"/>
    </location>
</feature>
<organism evidence="7 8">
    <name type="scientific">Mucor velutinosus</name>
    <dbReference type="NCBI Taxonomy" id="708070"/>
    <lineage>
        <taxon>Eukaryota</taxon>
        <taxon>Fungi</taxon>
        <taxon>Fungi incertae sedis</taxon>
        <taxon>Mucoromycota</taxon>
        <taxon>Mucoromycotina</taxon>
        <taxon>Mucoromycetes</taxon>
        <taxon>Mucorales</taxon>
        <taxon>Mucorineae</taxon>
        <taxon>Mucoraceae</taxon>
        <taxon>Mucor</taxon>
    </lineage>
</organism>
<feature type="compositionally biased region" description="Low complexity" evidence="5">
    <location>
        <begin position="456"/>
        <end position="473"/>
    </location>
</feature>
<dbReference type="PROSITE" id="PS00107">
    <property type="entry name" value="PROTEIN_KINASE_ATP"/>
    <property type="match status" value="1"/>
</dbReference>
<dbReference type="InterPro" id="IPR050235">
    <property type="entry name" value="CK1_Ser-Thr_kinase"/>
</dbReference>
<comment type="caution">
    <text evidence="7">The sequence shown here is derived from an EMBL/GenBank/DDBJ whole genome shotgun (WGS) entry which is preliminary data.</text>
</comment>
<feature type="compositionally biased region" description="Basic residues" evidence="5">
    <location>
        <begin position="474"/>
        <end position="492"/>
    </location>
</feature>
<dbReference type="Proteomes" id="UP001304243">
    <property type="component" value="Unassembled WGS sequence"/>
</dbReference>
<keyword evidence="8" id="KW-1185">Reference proteome</keyword>
<dbReference type="PROSITE" id="PS00108">
    <property type="entry name" value="PROTEIN_KINASE_ST"/>
    <property type="match status" value="1"/>
</dbReference>
<feature type="binding site" evidence="4">
    <location>
        <position position="43"/>
    </location>
    <ligand>
        <name>ATP</name>
        <dbReference type="ChEBI" id="CHEBI:30616"/>
    </ligand>
</feature>
<feature type="domain" description="Protein kinase" evidence="6">
    <location>
        <begin position="14"/>
        <end position="336"/>
    </location>
</feature>
<dbReference type="PANTHER" id="PTHR11909">
    <property type="entry name" value="CASEIN KINASE-RELATED"/>
    <property type="match status" value="1"/>
</dbReference>
<dbReference type="SMART" id="SM00220">
    <property type="entry name" value="S_TKc"/>
    <property type="match status" value="1"/>
</dbReference>
<name>A0AAN7I0W4_9FUNG</name>
<accession>A0AAN7I0W4</accession>
<evidence type="ECO:0000313" key="8">
    <source>
        <dbReference type="Proteomes" id="UP001304243"/>
    </source>
</evidence>
<dbReference type="GeneID" id="89954224"/>
<dbReference type="Gene3D" id="1.10.510.10">
    <property type="entry name" value="Transferase(Phosphotransferase) domain 1"/>
    <property type="match status" value="1"/>
</dbReference>
<keyword evidence="2 4" id="KW-0547">Nucleotide-binding</keyword>
<reference evidence="7 8" key="1">
    <citation type="submission" date="2022-11" db="EMBL/GenBank/DDBJ databases">
        <title>Mucor velutinosus strain NIH1002 WGS.</title>
        <authorList>
            <person name="Subramanian P."/>
            <person name="Mullikin J.C."/>
            <person name="Segre J.A."/>
            <person name="Zelazny A.M."/>
        </authorList>
    </citation>
    <scope>NUCLEOTIDE SEQUENCE [LARGE SCALE GENOMIC DNA]</scope>
    <source>
        <strain evidence="7 8">NIH1002</strain>
    </source>
</reference>
<evidence type="ECO:0000256" key="5">
    <source>
        <dbReference type="SAM" id="MobiDB-lite"/>
    </source>
</evidence>
<dbReference type="Pfam" id="PF00069">
    <property type="entry name" value="Pkinase"/>
    <property type="match status" value="1"/>
</dbReference>
<dbReference type="InterPro" id="IPR000719">
    <property type="entry name" value="Prot_kinase_dom"/>
</dbReference>
<keyword evidence="3 4" id="KW-0067">ATP-binding</keyword>
<dbReference type="InterPro" id="IPR011009">
    <property type="entry name" value="Kinase-like_dom_sf"/>
</dbReference>
<dbReference type="InterPro" id="IPR017441">
    <property type="entry name" value="Protein_kinase_ATP_BS"/>
</dbReference>
<dbReference type="EC" id="2.7.11.1" evidence="1"/>
<dbReference type="SUPFAM" id="SSF56112">
    <property type="entry name" value="Protein kinase-like (PK-like)"/>
    <property type="match status" value="1"/>
</dbReference>
<gene>
    <name evidence="7" type="ORF">ATC70_010538</name>
</gene>
<evidence type="ECO:0000256" key="2">
    <source>
        <dbReference type="ARBA" id="ARBA00022741"/>
    </source>
</evidence>
<dbReference type="RefSeq" id="XP_064682253.1">
    <property type="nucleotide sequence ID" value="XM_064829751.1"/>
</dbReference>
<protein>
    <recommendedName>
        <fullName evidence="1">non-specific serine/threonine protein kinase</fullName>
        <ecNumber evidence="1">2.7.11.1</ecNumber>
    </recommendedName>
</protein>
<feature type="region of interest" description="Disordered" evidence="5">
    <location>
        <begin position="328"/>
        <end position="406"/>
    </location>
</feature>
<dbReference type="AlphaFoldDB" id="A0AAN7I0W4"/>
<feature type="compositionally biased region" description="Low complexity" evidence="5">
    <location>
        <begin position="344"/>
        <end position="367"/>
    </location>
</feature>